<name>A0A6J5M2P7_9CAUD</name>
<proteinExistence type="predicted"/>
<reference evidence="1" key="1">
    <citation type="submission" date="2020-04" db="EMBL/GenBank/DDBJ databases">
        <authorList>
            <person name="Chiriac C."/>
            <person name="Salcher M."/>
            <person name="Ghai R."/>
            <person name="Kavagutti S V."/>
        </authorList>
    </citation>
    <scope>NUCLEOTIDE SEQUENCE</scope>
</reference>
<organism evidence="1">
    <name type="scientific">uncultured Caudovirales phage</name>
    <dbReference type="NCBI Taxonomy" id="2100421"/>
    <lineage>
        <taxon>Viruses</taxon>
        <taxon>Duplodnaviria</taxon>
        <taxon>Heunggongvirae</taxon>
        <taxon>Uroviricota</taxon>
        <taxon>Caudoviricetes</taxon>
        <taxon>Peduoviridae</taxon>
        <taxon>Maltschvirus</taxon>
        <taxon>Maltschvirus maltsch</taxon>
    </lineage>
</organism>
<accession>A0A6J5M2P7</accession>
<dbReference type="EMBL" id="LR796359">
    <property type="protein sequence ID" value="CAB4139326.1"/>
    <property type="molecule type" value="Genomic_DNA"/>
</dbReference>
<protein>
    <submittedName>
        <fullName evidence="1">Uncharacterized protein</fullName>
    </submittedName>
</protein>
<sequence>MSHKYTFSYEDTFEDTSQTSLSTKFPDDVLPEEVLETFITFLNITYGWDVRSRLVDHLT</sequence>
<evidence type="ECO:0000313" key="1">
    <source>
        <dbReference type="EMBL" id="CAB4139326.1"/>
    </source>
</evidence>
<gene>
    <name evidence="1" type="ORF">UFOVP336_35</name>
</gene>